<name>A0ABD3FNG6_9STRA</name>
<gene>
    <name evidence="1" type="ORF">V7S43_007518</name>
</gene>
<organism evidence="1 2">
    <name type="scientific">Phytophthora oleae</name>
    <dbReference type="NCBI Taxonomy" id="2107226"/>
    <lineage>
        <taxon>Eukaryota</taxon>
        <taxon>Sar</taxon>
        <taxon>Stramenopiles</taxon>
        <taxon>Oomycota</taxon>
        <taxon>Peronosporomycetes</taxon>
        <taxon>Peronosporales</taxon>
        <taxon>Peronosporaceae</taxon>
        <taxon>Phytophthora</taxon>
    </lineage>
</organism>
<protein>
    <submittedName>
        <fullName evidence="1">Uncharacterized protein</fullName>
    </submittedName>
</protein>
<evidence type="ECO:0000313" key="1">
    <source>
        <dbReference type="EMBL" id="KAL3667286.1"/>
    </source>
</evidence>
<dbReference type="Proteomes" id="UP001632037">
    <property type="component" value="Unassembled WGS sequence"/>
</dbReference>
<accession>A0ABD3FNG6</accession>
<keyword evidence="2" id="KW-1185">Reference proteome</keyword>
<dbReference type="AlphaFoldDB" id="A0ABD3FNG6"/>
<dbReference type="EMBL" id="JBIMZQ010000014">
    <property type="protein sequence ID" value="KAL3667286.1"/>
    <property type="molecule type" value="Genomic_DNA"/>
</dbReference>
<comment type="caution">
    <text evidence="1">The sequence shown here is derived from an EMBL/GenBank/DDBJ whole genome shotgun (WGS) entry which is preliminary data.</text>
</comment>
<proteinExistence type="predicted"/>
<sequence length="140" mass="15996">MWLDTQFQNAVEGITVEAAERGIESYEALMRLPDKPAWRNLTDTVVAEELTQDLPLEELEIASDEEGFERYDPDRFLPVSLAKVEAVDSMRFEPDVEIGAPSDLYEHTNDGTKTRLLPAYSHLFEHSATSSFFTYIPVYF</sequence>
<evidence type="ECO:0000313" key="2">
    <source>
        <dbReference type="Proteomes" id="UP001632037"/>
    </source>
</evidence>
<reference evidence="1 2" key="1">
    <citation type="submission" date="2024-09" db="EMBL/GenBank/DDBJ databases">
        <title>Genome sequencing and assembly of Phytophthora oleae, isolate VK10A, causative agent of rot of olive drupes.</title>
        <authorList>
            <person name="Conti Taguali S."/>
            <person name="Riolo M."/>
            <person name="La Spada F."/>
            <person name="Cacciola S.O."/>
            <person name="Dionisio G."/>
        </authorList>
    </citation>
    <scope>NUCLEOTIDE SEQUENCE [LARGE SCALE GENOMIC DNA]</scope>
    <source>
        <strain evidence="1 2">VK10A</strain>
    </source>
</reference>